<keyword evidence="1" id="KW-1133">Transmembrane helix</keyword>
<gene>
    <name evidence="2" type="ORF">B0T16DRAFT_423455</name>
</gene>
<dbReference type="EMBL" id="JAULSV010000007">
    <property type="protein sequence ID" value="KAK0639590.1"/>
    <property type="molecule type" value="Genomic_DNA"/>
</dbReference>
<keyword evidence="3" id="KW-1185">Reference proteome</keyword>
<proteinExistence type="predicted"/>
<keyword evidence="1" id="KW-0472">Membrane</keyword>
<dbReference type="AlphaFoldDB" id="A0AA40CIG8"/>
<evidence type="ECO:0000256" key="1">
    <source>
        <dbReference type="SAM" id="Phobius"/>
    </source>
</evidence>
<evidence type="ECO:0000313" key="3">
    <source>
        <dbReference type="Proteomes" id="UP001174936"/>
    </source>
</evidence>
<dbReference type="Proteomes" id="UP001174936">
    <property type="component" value="Unassembled WGS sequence"/>
</dbReference>
<sequence length="137" mass="15424">MDKNDNRRPTLWAAIVPFFSLAVFVYAVRIFDRWRKSTLSWAEASITATMSAIPEKNDRITIFLLAVWMVGSVASGFARISIALVTLRLTSGSRSKSFLLWAVIVLQALSTVSCEIVEGIWRRDIITSRPRAPAFFL</sequence>
<organism evidence="2 3">
    <name type="scientific">Cercophora newfieldiana</name>
    <dbReference type="NCBI Taxonomy" id="92897"/>
    <lineage>
        <taxon>Eukaryota</taxon>
        <taxon>Fungi</taxon>
        <taxon>Dikarya</taxon>
        <taxon>Ascomycota</taxon>
        <taxon>Pezizomycotina</taxon>
        <taxon>Sordariomycetes</taxon>
        <taxon>Sordariomycetidae</taxon>
        <taxon>Sordariales</taxon>
        <taxon>Lasiosphaeriaceae</taxon>
        <taxon>Cercophora</taxon>
    </lineage>
</organism>
<name>A0AA40CIG8_9PEZI</name>
<comment type="caution">
    <text evidence="2">The sequence shown here is derived from an EMBL/GenBank/DDBJ whole genome shotgun (WGS) entry which is preliminary data.</text>
</comment>
<keyword evidence="1" id="KW-0812">Transmembrane</keyword>
<feature type="transmembrane region" description="Helical" evidence="1">
    <location>
        <begin position="98"/>
        <end position="121"/>
    </location>
</feature>
<feature type="transmembrane region" description="Helical" evidence="1">
    <location>
        <begin position="12"/>
        <end position="31"/>
    </location>
</feature>
<protein>
    <submittedName>
        <fullName evidence="2">Uncharacterized protein</fullName>
    </submittedName>
</protein>
<evidence type="ECO:0000313" key="2">
    <source>
        <dbReference type="EMBL" id="KAK0639590.1"/>
    </source>
</evidence>
<accession>A0AA40CIG8</accession>
<reference evidence="2" key="1">
    <citation type="submission" date="2023-06" db="EMBL/GenBank/DDBJ databases">
        <title>Genome-scale phylogeny and comparative genomics of the fungal order Sordariales.</title>
        <authorList>
            <consortium name="Lawrence Berkeley National Laboratory"/>
            <person name="Hensen N."/>
            <person name="Bonometti L."/>
            <person name="Westerberg I."/>
            <person name="Brannstrom I.O."/>
            <person name="Guillou S."/>
            <person name="Cros-Aarteil S."/>
            <person name="Calhoun S."/>
            <person name="Haridas S."/>
            <person name="Kuo A."/>
            <person name="Mondo S."/>
            <person name="Pangilinan J."/>
            <person name="Riley R."/>
            <person name="Labutti K."/>
            <person name="Andreopoulos B."/>
            <person name="Lipzen A."/>
            <person name="Chen C."/>
            <person name="Yanf M."/>
            <person name="Daum C."/>
            <person name="Ng V."/>
            <person name="Clum A."/>
            <person name="Steindorff A."/>
            <person name="Ohm R."/>
            <person name="Martin F."/>
            <person name="Silar P."/>
            <person name="Natvig D."/>
            <person name="Lalanne C."/>
            <person name="Gautier V."/>
            <person name="Ament-Velasquez S.L."/>
            <person name="Kruys A."/>
            <person name="Hutchinson M.I."/>
            <person name="Powell A.J."/>
            <person name="Barry K."/>
            <person name="Miller A.N."/>
            <person name="Grigoriev I.V."/>
            <person name="Debuchy R."/>
            <person name="Gladieux P."/>
            <person name="Thoren M.H."/>
            <person name="Johannesson H."/>
        </authorList>
    </citation>
    <scope>NUCLEOTIDE SEQUENCE</scope>
    <source>
        <strain evidence="2">SMH2532-1</strain>
    </source>
</reference>
<feature type="transmembrane region" description="Helical" evidence="1">
    <location>
        <begin position="60"/>
        <end position="86"/>
    </location>
</feature>